<dbReference type="Pfam" id="PF00583">
    <property type="entry name" value="Acetyltransf_1"/>
    <property type="match status" value="1"/>
</dbReference>
<dbReference type="Gene3D" id="3.40.630.30">
    <property type="match status" value="1"/>
</dbReference>
<proteinExistence type="predicted"/>
<dbReference type="AlphaFoldDB" id="A0A2T4ZBZ9"/>
<dbReference type="SUPFAM" id="SSF55729">
    <property type="entry name" value="Acyl-CoA N-acyltransferases (Nat)"/>
    <property type="match status" value="1"/>
</dbReference>
<dbReference type="CDD" id="cd04301">
    <property type="entry name" value="NAT_SF"/>
    <property type="match status" value="1"/>
</dbReference>
<dbReference type="PROSITE" id="PS51186">
    <property type="entry name" value="GNAT"/>
    <property type="match status" value="1"/>
</dbReference>
<keyword evidence="3" id="KW-1185">Reference proteome</keyword>
<gene>
    <name evidence="2" type="ORF">C8J48_2026</name>
</gene>
<dbReference type="InterPro" id="IPR000182">
    <property type="entry name" value="GNAT_dom"/>
</dbReference>
<reference evidence="2 3" key="1">
    <citation type="submission" date="2018-04" db="EMBL/GenBank/DDBJ databases">
        <title>Genomic Encyclopedia of Archaeal and Bacterial Type Strains, Phase II (KMG-II): from individual species to whole genera.</title>
        <authorList>
            <person name="Goeker M."/>
        </authorList>
    </citation>
    <scope>NUCLEOTIDE SEQUENCE [LARGE SCALE GENOMIC DNA]</scope>
    <source>
        <strain evidence="2 3">DSM 45169</strain>
    </source>
</reference>
<keyword evidence="2" id="KW-0808">Transferase</keyword>
<dbReference type="InterPro" id="IPR016181">
    <property type="entry name" value="Acyl_CoA_acyltransferase"/>
</dbReference>
<dbReference type="PANTHER" id="PTHR43415:SF3">
    <property type="entry name" value="GNAT-FAMILY ACETYLTRANSFERASE"/>
    <property type="match status" value="1"/>
</dbReference>
<evidence type="ECO:0000259" key="1">
    <source>
        <dbReference type="PROSITE" id="PS51186"/>
    </source>
</evidence>
<evidence type="ECO:0000313" key="3">
    <source>
        <dbReference type="Proteomes" id="UP000241639"/>
    </source>
</evidence>
<dbReference type="PANTHER" id="PTHR43415">
    <property type="entry name" value="SPERMIDINE N(1)-ACETYLTRANSFERASE"/>
    <property type="match status" value="1"/>
</dbReference>
<name>A0A2T4ZBZ9_9BACL</name>
<dbReference type="Proteomes" id="UP000241639">
    <property type="component" value="Unassembled WGS sequence"/>
</dbReference>
<organism evidence="2 3">
    <name type="scientific">Desmospora activa DSM 45169</name>
    <dbReference type="NCBI Taxonomy" id="1121389"/>
    <lineage>
        <taxon>Bacteria</taxon>
        <taxon>Bacillati</taxon>
        <taxon>Bacillota</taxon>
        <taxon>Bacilli</taxon>
        <taxon>Bacillales</taxon>
        <taxon>Thermoactinomycetaceae</taxon>
        <taxon>Desmospora</taxon>
    </lineage>
</organism>
<dbReference type="GO" id="GO:0016747">
    <property type="term" value="F:acyltransferase activity, transferring groups other than amino-acyl groups"/>
    <property type="evidence" value="ECO:0007669"/>
    <property type="project" value="InterPro"/>
</dbReference>
<dbReference type="RefSeq" id="WP_107726373.1">
    <property type="nucleotide sequence ID" value="NZ_PZZP01000001.1"/>
</dbReference>
<accession>A0A2T4ZBZ9</accession>
<dbReference type="InterPro" id="IPR017255">
    <property type="entry name" value="AcTrfase_GNAT_prd"/>
</dbReference>
<comment type="caution">
    <text evidence="2">The sequence shown here is derived from an EMBL/GenBank/DDBJ whole genome shotgun (WGS) entry which is preliminary data.</text>
</comment>
<dbReference type="OrthoDB" id="9773249at2"/>
<sequence>MQIREIQMDDAEAFLLLQKKLDEETSYMLLEPGERNTEVAGILKRIQDVMAQENRTIRVVEVNGELVGYIELVGGNVHRNRHTAYIVVGIRSNNRGMGLGTQLFTKGEAWARCHGIHRLELTVMVHNHAAIALYKKMGFHIEGTKRHSLKVDGQYVDEYYMAKLLD</sequence>
<dbReference type="EMBL" id="PZZP01000001">
    <property type="protein sequence ID" value="PTM59407.1"/>
    <property type="molecule type" value="Genomic_DNA"/>
</dbReference>
<dbReference type="PIRSF" id="PIRSF037663">
    <property type="entry name" value="Acetyltransf_GNAT_prd"/>
    <property type="match status" value="1"/>
</dbReference>
<protein>
    <submittedName>
        <fullName evidence="2">RimJ/RimL family protein N-acetyltransferase</fullName>
    </submittedName>
</protein>
<feature type="domain" description="N-acetyltransferase" evidence="1">
    <location>
        <begin position="1"/>
        <end position="166"/>
    </location>
</feature>
<evidence type="ECO:0000313" key="2">
    <source>
        <dbReference type="EMBL" id="PTM59407.1"/>
    </source>
</evidence>